<dbReference type="Proteomes" id="UP000239772">
    <property type="component" value="Unassembled WGS sequence"/>
</dbReference>
<gene>
    <name evidence="1" type="ORF">SLNSH_09440</name>
</gene>
<accession>A0A2T1HUT4</accession>
<dbReference type="RefSeq" id="WP_106336420.1">
    <property type="nucleotide sequence ID" value="NZ_PVZS01000008.1"/>
</dbReference>
<name>A0A2T1HUT4_9HYPH</name>
<protein>
    <submittedName>
        <fullName evidence="1">Uncharacterized protein</fullName>
    </submittedName>
</protein>
<keyword evidence="2" id="KW-1185">Reference proteome</keyword>
<dbReference type="EMBL" id="PVZS01000008">
    <property type="protein sequence ID" value="PSC05407.1"/>
    <property type="molecule type" value="Genomic_DNA"/>
</dbReference>
<dbReference type="AlphaFoldDB" id="A0A2T1HUT4"/>
<evidence type="ECO:0000313" key="2">
    <source>
        <dbReference type="Proteomes" id="UP000239772"/>
    </source>
</evidence>
<reference evidence="2" key="1">
    <citation type="submission" date="2018-03" db="EMBL/GenBank/DDBJ databases">
        <authorList>
            <person name="Sun L."/>
            <person name="Liu H."/>
            <person name="Chen W."/>
            <person name="Huang K."/>
            <person name="Liu W."/>
            <person name="Gao X."/>
        </authorList>
    </citation>
    <scope>NUCLEOTIDE SEQUENCE [LARGE SCALE GENOMIC DNA]</scope>
    <source>
        <strain evidence="2">SH9</strain>
    </source>
</reference>
<evidence type="ECO:0000313" key="1">
    <source>
        <dbReference type="EMBL" id="PSC05407.1"/>
    </source>
</evidence>
<sequence length="66" mass="6958">MPAKPIAIAVALMALVYFLSPARFGASQPDCVKDKIGCLIASTDADAYDPVVTGSVPKSVKRARQH</sequence>
<proteinExistence type="predicted"/>
<organism evidence="1 2">
    <name type="scientific">Alsobacter soli</name>
    <dbReference type="NCBI Taxonomy" id="2109933"/>
    <lineage>
        <taxon>Bacteria</taxon>
        <taxon>Pseudomonadati</taxon>
        <taxon>Pseudomonadota</taxon>
        <taxon>Alphaproteobacteria</taxon>
        <taxon>Hyphomicrobiales</taxon>
        <taxon>Alsobacteraceae</taxon>
        <taxon>Alsobacter</taxon>
    </lineage>
</organism>
<comment type="caution">
    <text evidence="1">The sequence shown here is derived from an EMBL/GenBank/DDBJ whole genome shotgun (WGS) entry which is preliminary data.</text>
</comment>